<keyword evidence="10" id="KW-1185">Reference proteome</keyword>
<accession>A0A9W7GK77</accession>
<evidence type="ECO:0000256" key="1">
    <source>
        <dbReference type="ARBA" id="ARBA00004138"/>
    </source>
</evidence>
<dbReference type="Pfam" id="PF13870">
    <property type="entry name" value="CCDC113_CCDC96_CC"/>
    <property type="match status" value="1"/>
</dbReference>
<dbReference type="GO" id="GO:0036064">
    <property type="term" value="C:ciliary basal body"/>
    <property type="evidence" value="ECO:0007669"/>
    <property type="project" value="TreeGrafter"/>
</dbReference>
<feature type="coiled-coil region" evidence="7">
    <location>
        <begin position="102"/>
        <end position="129"/>
    </location>
</feature>
<evidence type="ECO:0000313" key="10">
    <source>
        <dbReference type="Proteomes" id="UP001165065"/>
    </source>
</evidence>
<reference evidence="10" key="1">
    <citation type="journal article" date="2023" name="Commun. Biol.">
        <title>Genome analysis of Parmales, the sister group of diatoms, reveals the evolutionary specialization of diatoms from phago-mixotrophs to photoautotrophs.</title>
        <authorList>
            <person name="Ban H."/>
            <person name="Sato S."/>
            <person name="Yoshikawa S."/>
            <person name="Yamada K."/>
            <person name="Nakamura Y."/>
            <person name="Ichinomiya M."/>
            <person name="Sato N."/>
            <person name="Blanc-Mathieu R."/>
            <person name="Endo H."/>
            <person name="Kuwata A."/>
            <person name="Ogata H."/>
        </authorList>
    </citation>
    <scope>NUCLEOTIDE SEQUENCE [LARGE SCALE GENOMIC DNA]</scope>
</reference>
<evidence type="ECO:0000256" key="7">
    <source>
        <dbReference type="SAM" id="Coils"/>
    </source>
</evidence>
<comment type="subcellular location">
    <subcellularLocation>
        <location evidence="1">Cell projection</location>
        <location evidence="1">Cilium</location>
    </subcellularLocation>
</comment>
<comment type="caution">
    <text evidence="9">The sequence shown here is derived from an EMBL/GenBank/DDBJ whole genome shotgun (WGS) entry which is preliminary data.</text>
</comment>
<dbReference type="InterPro" id="IPR051885">
    <property type="entry name" value="CC_CF"/>
</dbReference>
<protein>
    <recommendedName>
        <fullName evidence="6">Cilia- and flagella-associated protein 263</fullName>
    </recommendedName>
</protein>
<dbReference type="EMBL" id="BRYA01000336">
    <property type="protein sequence ID" value="GMI47249.1"/>
    <property type="molecule type" value="Genomic_DNA"/>
</dbReference>
<feature type="coiled-coil region" evidence="7">
    <location>
        <begin position="309"/>
        <end position="336"/>
    </location>
</feature>
<keyword evidence="2" id="KW-0970">Cilium biogenesis/degradation</keyword>
<dbReference type="PANTHER" id="PTHR15654">
    <property type="entry name" value="COILED-COIL DOMAIN-CONTAINING PROTEIN 113-RELATED"/>
    <property type="match status" value="1"/>
</dbReference>
<proteinExistence type="inferred from homology"/>
<sequence length="347" mass="40463">MPFFDEYDTNDYEEQQEALETAMEEIQRDVDALQLENQLFERYLSRNTTGMATTELDDKKKRRRNKVPTTLTIEQKLDIVSTELEEVTKDRAESKVASEKLIDTLRAVLEETDIRIAELKKEAYEFKRDIVVGAENMRTGKTMAEKVVRYMEDKLRQREAMIEKLRLKNATLKTAKQKVEAQLRQKEEMGDVLHYIDFHQLQIENKQYVQRIDERNEELLKLKLTTVSTVQALNTLKNKLQSLLTESSWLTKEIKSRTDQLKKLEEDAASVQAELQSEARLKKKLAHEDSDQGSGMPQILDYVKQKKDMYEMEATLRNWERKVEIAEMAAKKAKATMKRSMSAGKQG</sequence>
<dbReference type="OrthoDB" id="10259713at2759"/>
<feature type="coiled-coil region" evidence="7">
    <location>
        <begin position="9"/>
        <end position="43"/>
    </location>
</feature>
<evidence type="ECO:0000256" key="2">
    <source>
        <dbReference type="ARBA" id="ARBA00022794"/>
    </source>
</evidence>
<evidence type="ECO:0000256" key="5">
    <source>
        <dbReference type="ARBA" id="ARBA00044506"/>
    </source>
</evidence>
<dbReference type="PANTHER" id="PTHR15654:SF2">
    <property type="entry name" value="COILED-COIL DOMAIN-CONTAINING PROTEIN 113"/>
    <property type="match status" value="1"/>
</dbReference>
<dbReference type="GO" id="GO:0060271">
    <property type="term" value="P:cilium assembly"/>
    <property type="evidence" value="ECO:0007669"/>
    <property type="project" value="TreeGrafter"/>
</dbReference>
<dbReference type="InterPro" id="IPR025254">
    <property type="entry name" value="CCDC113/CCDC96_CC"/>
</dbReference>
<keyword evidence="4" id="KW-0966">Cell projection</keyword>
<dbReference type="AlphaFoldDB" id="A0A9W7GK77"/>
<dbReference type="GO" id="GO:0005930">
    <property type="term" value="C:axoneme"/>
    <property type="evidence" value="ECO:0007669"/>
    <property type="project" value="TreeGrafter"/>
</dbReference>
<evidence type="ECO:0000256" key="3">
    <source>
        <dbReference type="ARBA" id="ARBA00023054"/>
    </source>
</evidence>
<name>A0A9W7GK77_9STRA</name>
<evidence type="ECO:0000313" key="9">
    <source>
        <dbReference type="EMBL" id="GMI47249.1"/>
    </source>
</evidence>
<evidence type="ECO:0000259" key="8">
    <source>
        <dbReference type="Pfam" id="PF13870"/>
    </source>
</evidence>
<comment type="similarity">
    <text evidence="5">Belongs to the CFAP263 family.</text>
</comment>
<gene>
    <name evidence="9" type="ORF">TrCOL_g10538</name>
</gene>
<evidence type="ECO:0000256" key="4">
    <source>
        <dbReference type="ARBA" id="ARBA00023273"/>
    </source>
</evidence>
<keyword evidence="3 7" id="KW-0175">Coiled coil</keyword>
<evidence type="ECO:0000256" key="6">
    <source>
        <dbReference type="ARBA" id="ARBA00044798"/>
    </source>
</evidence>
<dbReference type="Proteomes" id="UP001165065">
    <property type="component" value="Unassembled WGS sequence"/>
</dbReference>
<feature type="coiled-coil region" evidence="7">
    <location>
        <begin position="162"/>
        <end position="218"/>
    </location>
</feature>
<feature type="domain" description="CCDC113/CCDC96 coiled-coil" evidence="8">
    <location>
        <begin position="156"/>
        <end position="331"/>
    </location>
</feature>
<organism evidence="9 10">
    <name type="scientific">Triparma columacea</name>
    <dbReference type="NCBI Taxonomy" id="722753"/>
    <lineage>
        <taxon>Eukaryota</taxon>
        <taxon>Sar</taxon>
        <taxon>Stramenopiles</taxon>
        <taxon>Ochrophyta</taxon>
        <taxon>Bolidophyceae</taxon>
        <taxon>Parmales</taxon>
        <taxon>Triparmaceae</taxon>
        <taxon>Triparma</taxon>
    </lineage>
</organism>
<feature type="coiled-coil region" evidence="7">
    <location>
        <begin position="254"/>
        <end position="281"/>
    </location>
</feature>